<dbReference type="AlphaFoldDB" id="A0A2P2QMD5"/>
<name>A0A2P2QMD5_RHIMU</name>
<protein>
    <submittedName>
        <fullName evidence="1">Uncharacterized protein</fullName>
    </submittedName>
</protein>
<organism evidence="1">
    <name type="scientific">Rhizophora mucronata</name>
    <name type="common">Asiatic mangrove</name>
    <dbReference type="NCBI Taxonomy" id="61149"/>
    <lineage>
        <taxon>Eukaryota</taxon>
        <taxon>Viridiplantae</taxon>
        <taxon>Streptophyta</taxon>
        <taxon>Embryophyta</taxon>
        <taxon>Tracheophyta</taxon>
        <taxon>Spermatophyta</taxon>
        <taxon>Magnoliopsida</taxon>
        <taxon>eudicotyledons</taxon>
        <taxon>Gunneridae</taxon>
        <taxon>Pentapetalae</taxon>
        <taxon>rosids</taxon>
        <taxon>fabids</taxon>
        <taxon>Malpighiales</taxon>
        <taxon>Rhizophoraceae</taxon>
        <taxon>Rhizophora</taxon>
    </lineage>
</organism>
<accession>A0A2P2QMD5</accession>
<sequence length="56" mass="6679">MDAEFYNFADDLQFLVLEVLQPRIHHVRHYLRHFKKFLRPLYQASSVLAVGRSAAY</sequence>
<dbReference type="EMBL" id="GGEC01087688">
    <property type="protein sequence ID" value="MBX68172.1"/>
    <property type="molecule type" value="Transcribed_RNA"/>
</dbReference>
<reference evidence="1" key="1">
    <citation type="submission" date="2018-02" db="EMBL/GenBank/DDBJ databases">
        <title>Rhizophora mucronata_Transcriptome.</title>
        <authorList>
            <person name="Meera S.P."/>
            <person name="Sreeshan A."/>
            <person name="Augustine A."/>
        </authorList>
    </citation>
    <scope>NUCLEOTIDE SEQUENCE</scope>
    <source>
        <tissue evidence="1">Leaf</tissue>
    </source>
</reference>
<evidence type="ECO:0000313" key="1">
    <source>
        <dbReference type="EMBL" id="MBX68172.1"/>
    </source>
</evidence>
<proteinExistence type="predicted"/>